<dbReference type="CDD" id="cd05009">
    <property type="entry name" value="SIS_GlmS_GlmD_2"/>
    <property type="match status" value="1"/>
</dbReference>
<evidence type="ECO:0000313" key="15">
    <source>
        <dbReference type="Proteomes" id="UP000003527"/>
    </source>
</evidence>
<dbReference type="PATRIC" id="fig|796944.3.peg.103"/>
<feature type="domain" description="Glutamine amidotransferase type-2" evidence="12">
    <location>
        <begin position="2"/>
        <end position="221"/>
    </location>
</feature>
<dbReference type="InterPro" id="IPR001347">
    <property type="entry name" value="SIS_dom"/>
</dbReference>
<comment type="function">
    <text evidence="10">Catalyzes the first step in hexosamine metabolism, converting fructose-6P into glucosamine-6P using glutamine as a nitrogen source.</text>
</comment>
<keyword evidence="15" id="KW-1185">Reference proteome</keyword>
<dbReference type="PROSITE" id="PS51464">
    <property type="entry name" value="SIS"/>
    <property type="match status" value="2"/>
</dbReference>
<dbReference type="Pfam" id="PF13537">
    <property type="entry name" value="GATase_7"/>
    <property type="match status" value="1"/>
</dbReference>
<dbReference type="Pfam" id="PF01380">
    <property type="entry name" value="SIS"/>
    <property type="match status" value="2"/>
</dbReference>
<dbReference type="NCBIfam" id="NF001484">
    <property type="entry name" value="PRK00331.1"/>
    <property type="match status" value="1"/>
</dbReference>
<protein>
    <recommendedName>
        <fullName evidence="4 10">Glutamine--fructose-6-phosphate aminotransferase [isomerizing]</fullName>
        <ecNumber evidence="3 10">2.6.1.16</ecNumber>
    </recommendedName>
    <alternativeName>
        <fullName evidence="10">D-fructose-6-phosphate amidotransferase</fullName>
    </alternativeName>
    <alternativeName>
        <fullName evidence="10">GFAT</fullName>
    </alternativeName>
    <alternativeName>
        <fullName evidence="10">Glucosamine-6-phosphate synthase</fullName>
    </alternativeName>
    <alternativeName>
        <fullName evidence="10">Hexosephosphate aminotransferase</fullName>
    </alternativeName>
    <alternativeName>
        <fullName evidence="10">L-glutamine--D-fructose-6-phosphate amidotransferase</fullName>
    </alternativeName>
</protein>
<dbReference type="EMBL" id="AFZD01000002">
    <property type="protein sequence ID" value="EHL14422.1"/>
    <property type="molecule type" value="Genomic_DNA"/>
</dbReference>
<dbReference type="Gene3D" id="3.40.50.10490">
    <property type="entry name" value="Glucose-6-phosphate isomerase like protein, domain 1"/>
    <property type="match status" value="2"/>
</dbReference>
<proteinExistence type="inferred from homology"/>
<dbReference type="HAMAP" id="MF_00164">
    <property type="entry name" value="GlmS"/>
    <property type="match status" value="1"/>
</dbReference>
<keyword evidence="5 10" id="KW-0963">Cytoplasm</keyword>
<evidence type="ECO:0000256" key="4">
    <source>
        <dbReference type="ARBA" id="ARBA00016090"/>
    </source>
</evidence>
<comment type="catalytic activity">
    <reaction evidence="1 10">
        <text>D-fructose 6-phosphate + L-glutamine = D-glucosamine 6-phosphate + L-glutamate</text>
        <dbReference type="Rhea" id="RHEA:13237"/>
        <dbReference type="ChEBI" id="CHEBI:29985"/>
        <dbReference type="ChEBI" id="CHEBI:58359"/>
        <dbReference type="ChEBI" id="CHEBI:58725"/>
        <dbReference type="ChEBI" id="CHEBI:61527"/>
        <dbReference type="EC" id="2.6.1.16"/>
    </reaction>
</comment>
<dbReference type="FunFam" id="3.40.50.10490:FF:000001">
    <property type="entry name" value="Glutamine--fructose-6-phosphate aminotransferase [isomerizing]"/>
    <property type="match status" value="1"/>
</dbReference>
<keyword evidence="9" id="KW-0315">Glutamine amidotransferase</keyword>
<dbReference type="InterPro" id="IPR005855">
    <property type="entry name" value="GFAT"/>
</dbReference>
<dbReference type="PROSITE" id="PS51278">
    <property type="entry name" value="GATASE_TYPE_2"/>
    <property type="match status" value="1"/>
</dbReference>
<dbReference type="Proteomes" id="UP000003527">
    <property type="component" value="Unassembled WGS sequence"/>
</dbReference>
<keyword evidence="8" id="KW-0677">Repeat</keyword>
<dbReference type="SUPFAM" id="SSF56235">
    <property type="entry name" value="N-terminal nucleophile aminohydrolases (Ntn hydrolases)"/>
    <property type="match status" value="1"/>
</dbReference>
<gene>
    <name evidence="10" type="primary">glmS</name>
    <name evidence="14" type="ORF">HMPREF9624_01602</name>
</gene>
<feature type="initiator methionine" description="Removed" evidence="10">
    <location>
        <position position="1"/>
    </location>
</feature>
<dbReference type="Gene3D" id="3.60.20.10">
    <property type="entry name" value="Glutamine Phosphoribosylpyrophosphate, subunit 1, domain 1"/>
    <property type="match status" value="1"/>
</dbReference>
<dbReference type="InterPro" id="IPR046348">
    <property type="entry name" value="SIS_dom_sf"/>
</dbReference>
<dbReference type="PANTHER" id="PTHR10937">
    <property type="entry name" value="GLUCOSAMINE--FRUCTOSE-6-PHOSPHATE AMINOTRANSFERASE, ISOMERIZING"/>
    <property type="match status" value="1"/>
</dbReference>
<accession>G9WR86</accession>
<dbReference type="GO" id="GO:0005975">
    <property type="term" value="P:carbohydrate metabolic process"/>
    <property type="evidence" value="ECO:0007669"/>
    <property type="project" value="UniProtKB-UniRule"/>
</dbReference>
<evidence type="ECO:0000256" key="11">
    <source>
        <dbReference type="SAM" id="MobiDB-lite"/>
    </source>
</evidence>
<dbReference type="CDD" id="cd00714">
    <property type="entry name" value="GFAT"/>
    <property type="match status" value="1"/>
</dbReference>
<evidence type="ECO:0000259" key="13">
    <source>
        <dbReference type="PROSITE" id="PS51464"/>
    </source>
</evidence>
<comment type="subcellular location">
    <subcellularLocation>
        <location evidence="2 10">Cytoplasm</location>
    </subcellularLocation>
</comment>
<evidence type="ECO:0000256" key="7">
    <source>
        <dbReference type="ARBA" id="ARBA00022679"/>
    </source>
</evidence>
<dbReference type="EC" id="2.6.1.16" evidence="3 10"/>
<keyword evidence="7 10" id="KW-0808">Transferase</keyword>
<feature type="active site" description="Nucleophile; for GATase activity" evidence="10">
    <location>
        <position position="2"/>
    </location>
</feature>
<dbReference type="CDD" id="cd05008">
    <property type="entry name" value="SIS_GlmS_GlmD_1"/>
    <property type="match status" value="1"/>
</dbReference>
<dbReference type="AlphaFoldDB" id="G9WR86"/>
<dbReference type="GO" id="GO:0004360">
    <property type="term" value="F:glutamine-fructose-6-phosphate transaminase (isomerizing) activity"/>
    <property type="evidence" value="ECO:0007669"/>
    <property type="project" value="UniProtKB-UniRule"/>
</dbReference>
<keyword evidence="6 10" id="KW-0032">Aminotransferase</keyword>
<dbReference type="PANTHER" id="PTHR10937:SF0">
    <property type="entry name" value="GLUTAMINE--FRUCTOSE-6-PHOSPHATE TRANSAMINASE (ISOMERIZING)"/>
    <property type="match status" value="1"/>
</dbReference>
<organism evidence="14 15">
    <name type="scientific">Oribacterium asaccharolyticum ACB7</name>
    <dbReference type="NCBI Taxonomy" id="796944"/>
    <lineage>
        <taxon>Bacteria</taxon>
        <taxon>Bacillati</taxon>
        <taxon>Bacillota</taxon>
        <taxon>Clostridia</taxon>
        <taxon>Lachnospirales</taxon>
        <taxon>Lachnospiraceae</taxon>
        <taxon>Oribacterium</taxon>
    </lineage>
</organism>
<feature type="domain" description="SIS" evidence="13">
    <location>
        <begin position="322"/>
        <end position="461"/>
    </location>
</feature>
<dbReference type="GO" id="GO:0006487">
    <property type="term" value="P:protein N-linked glycosylation"/>
    <property type="evidence" value="ECO:0007669"/>
    <property type="project" value="TreeGrafter"/>
</dbReference>
<dbReference type="InterPro" id="IPR029055">
    <property type="entry name" value="Ntn_hydrolases_N"/>
</dbReference>
<dbReference type="FunFam" id="3.60.20.10:FF:000006">
    <property type="entry name" value="Glutamine--fructose-6-phosphate aminotransferase [isomerizing]"/>
    <property type="match status" value="1"/>
</dbReference>
<dbReference type="GO" id="GO:0006047">
    <property type="term" value="P:UDP-N-acetylglucosamine metabolic process"/>
    <property type="evidence" value="ECO:0007669"/>
    <property type="project" value="TreeGrafter"/>
</dbReference>
<evidence type="ECO:0000256" key="1">
    <source>
        <dbReference type="ARBA" id="ARBA00001031"/>
    </source>
</evidence>
<dbReference type="InterPro" id="IPR035490">
    <property type="entry name" value="GlmS/FrlB_SIS"/>
</dbReference>
<dbReference type="SUPFAM" id="SSF53697">
    <property type="entry name" value="SIS domain"/>
    <property type="match status" value="1"/>
</dbReference>
<dbReference type="HOGENOM" id="CLU_012520_5_2_9"/>
<dbReference type="NCBIfam" id="TIGR01135">
    <property type="entry name" value="glmS"/>
    <property type="match status" value="1"/>
</dbReference>
<reference evidence="14 15" key="1">
    <citation type="submission" date="2011-08" db="EMBL/GenBank/DDBJ databases">
        <title>The Genome Sequence of Oribacterium sp. ACB7.</title>
        <authorList>
            <consortium name="The Broad Institute Genome Sequencing Platform"/>
            <person name="Earl A."/>
            <person name="Ward D."/>
            <person name="Feldgarden M."/>
            <person name="Gevers D."/>
            <person name="Sizova M."/>
            <person name="Hazen A."/>
            <person name="Epstein S."/>
            <person name="Young S.K."/>
            <person name="Zeng Q."/>
            <person name="Gargeya S."/>
            <person name="Fitzgerald M."/>
            <person name="Haas B."/>
            <person name="Abouelleil A."/>
            <person name="Alvarado L."/>
            <person name="Arachchi H.M."/>
            <person name="Berlin A."/>
            <person name="Brown A."/>
            <person name="Chapman S.B."/>
            <person name="Chen Z."/>
            <person name="Dunbar C."/>
            <person name="Freedman E."/>
            <person name="Gearin G."/>
            <person name="Gellesch M."/>
            <person name="Goldberg J."/>
            <person name="Griggs A."/>
            <person name="Gujja S."/>
            <person name="Heiman D."/>
            <person name="Howarth C."/>
            <person name="Larson L."/>
            <person name="Lui A."/>
            <person name="MacDonald P.J.P."/>
            <person name="Montmayeur A."/>
            <person name="Murphy C."/>
            <person name="Neiman D."/>
            <person name="Pearson M."/>
            <person name="Priest M."/>
            <person name="Roberts A."/>
            <person name="Saif S."/>
            <person name="Shea T."/>
            <person name="Shenoy N."/>
            <person name="Sisk P."/>
            <person name="Stolte C."/>
            <person name="Sykes S."/>
            <person name="Wortman J."/>
            <person name="Nusbaum C."/>
            <person name="Birren B."/>
        </authorList>
    </citation>
    <scope>NUCLEOTIDE SEQUENCE [LARGE SCALE GENOMIC DNA]</scope>
    <source>
        <strain evidence="14 15">ACB7</strain>
    </source>
</reference>
<feature type="domain" description="SIS" evidence="13">
    <location>
        <begin position="494"/>
        <end position="635"/>
    </location>
</feature>
<dbReference type="InterPro" id="IPR017932">
    <property type="entry name" value="GATase_2_dom"/>
</dbReference>
<evidence type="ECO:0000256" key="3">
    <source>
        <dbReference type="ARBA" id="ARBA00012916"/>
    </source>
</evidence>
<dbReference type="GO" id="GO:0005829">
    <property type="term" value="C:cytosol"/>
    <property type="evidence" value="ECO:0007669"/>
    <property type="project" value="TreeGrafter"/>
</dbReference>
<sequence length="645" mass="71615">MCGIVGFVGQGNPKEILLAGLSRLEYRGYDSAGIALYAHPFTVVKAVGKLEELKKKVEASKEFELPYSMGIGHTRWATHGKASEKNAHPHLSMHKEVVLVHNGIIENFAEIKNFLQEKGYSFYSDTDTEVAVNLMEYYYRKEKDILKALFSVQKELKGSFAFAIMFLEDANTLYAMRKDSPLIVGKGKNAFYLASDVSAFLDYTKKIYPVENREILSLSEKEIHIYNQNGEEVKRSSTIAELSQSQIHKGDYLHFMEKEIFEQPKVVKDTLLYACKQENGKQLENGKPEEYATPGAKQFSSARKDPENAENPDFSYEAFSMAEKDFQDISRVRVIACGSAYHAGWVLKSVCESLARVPVQVELASEFRYNHPILENGELVLSISQSGETADTLAAVKEAKKLGAKTLSIVNVKGSAIAKESDFVFYTQAGPEIAVATTKAYSCQLVAGYIFSLLLAKAKGKISREEASNLTEELFLLPGKVQQCLSMDQEILPMAKELKDADNIFFLGRGLDWAISMEGALKLKEISYIHCESYSSGELKHGTISLIEKDSPVIGLLSQEELAGKSISNIHEVRSRGAKCFAIKTEDIAIEEEDFAGSLSVAKTHPLFAGSLLVLPLQFLAYRVSLLKGFDPDKPRNLAKSVTVE</sequence>
<evidence type="ECO:0000256" key="5">
    <source>
        <dbReference type="ARBA" id="ARBA00022490"/>
    </source>
</evidence>
<evidence type="ECO:0000256" key="8">
    <source>
        <dbReference type="ARBA" id="ARBA00022737"/>
    </source>
</evidence>
<dbReference type="InterPro" id="IPR047084">
    <property type="entry name" value="GFAT_N"/>
</dbReference>
<evidence type="ECO:0000313" key="14">
    <source>
        <dbReference type="EMBL" id="EHL14422.1"/>
    </source>
</evidence>
<feature type="region of interest" description="Disordered" evidence="11">
    <location>
        <begin position="284"/>
        <end position="312"/>
    </location>
</feature>
<evidence type="ECO:0000256" key="10">
    <source>
        <dbReference type="HAMAP-Rule" id="MF_00164"/>
    </source>
</evidence>
<evidence type="ECO:0000256" key="2">
    <source>
        <dbReference type="ARBA" id="ARBA00004496"/>
    </source>
</evidence>
<name>G9WR86_9FIRM</name>
<dbReference type="GO" id="GO:0006002">
    <property type="term" value="P:fructose 6-phosphate metabolic process"/>
    <property type="evidence" value="ECO:0007669"/>
    <property type="project" value="TreeGrafter"/>
</dbReference>
<feature type="active site" description="For Fru-6P isomerization activity" evidence="10">
    <location>
        <position position="640"/>
    </location>
</feature>
<evidence type="ECO:0000256" key="6">
    <source>
        <dbReference type="ARBA" id="ARBA00022576"/>
    </source>
</evidence>
<comment type="subunit">
    <text evidence="10">Homodimer.</text>
</comment>
<comment type="caution">
    <text evidence="14">The sequence shown here is derived from an EMBL/GenBank/DDBJ whole genome shotgun (WGS) entry which is preliminary data.</text>
</comment>
<evidence type="ECO:0000259" key="12">
    <source>
        <dbReference type="PROSITE" id="PS51278"/>
    </source>
</evidence>
<dbReference type="InterPro" id="IPR035466">
    <property type="entry name" value="GlmS/AgaS_SIS"/>
</dbReference>
<dbReference type="GO" id="GO:0097367">
    <property type="term" value="F:carbohydrate derivative binding"/>
    <property type="evidence" value="ECO:0007669"/>
    <property type="project" value="InterPro"/>
</dbReference>
<dbReference type="RefSeq" id="WP_009429817.1">
    <property type="nucleotide sequence ID" value="NZ_JH414506.1"/>
</dbReference>
<evidence type="ECO:0000256" key="9">
    <source>
        <dbReference type="ARBA" id="ARBA00022962"/>
    </source>
</evidence>